<dbReference type="eggNOG" id="COG2063">
    <property type="taxonomic scope" value="Bacteria"/>
</dbReference>
<dbReference type="HOGENOM" id="CLU_069313_0_2_0"/>
<dbReference type="HAMAP" id="MF_00415">
    <property type="entry name" value="FlgH"/>
    <property type="match status" value="1"/>
</dbReference>
<keyword evidence="10" id="KW-1185">Reference proteome</keyword>
<dbReference type="GO" id="GO:0071973">
    <property type="term" value="P:bacterial-type flagellum-dependent cell motility"/>
    <property type="evidence" value="ECO:0007669"/>
    <property type="project" value="InterPro"/>
</dbReference>
<dbReference type="InParanoid" id="D4H4A8"/>
<keyword evidence="9" id="KW-0966">Cell projection</keyword>
<dbReference type="PaxDb" id="522772-Dacet_2477"/>
<sequence precursor="true">MKVRILLMMIATALVFTGCAKKPDFNNDALKNSYQKELEEYKKQQEARKPSPSLWMEASAKGSLFLDYKGRHVGDIIIINIVESTSASNSNSTSTSKSQSASSTLTNLMGLPANLGVTNLLGTGNALDLNNSLDSSSSFAGNGSKTKADTIQGTIAARVTDVLPSGNLVIEGHRELIVDNEKQTITLSGIVRQKDLDASNTVSSTSIADAKIAYSGQGMLSDSNKPGWLMTLFNWIMPF</sequence>
<evidence type="ECO:0000256" key="7">
    <source>
        <dbReference type="HAMAP-Rule" id="MF_00415"/>
    </source>
</evidence>
<evidence type="ECO:0000256" key="3">
    <source>
        <dbReference type="ARBA" id="ARBA00022729"/>
    </source>
</evidence>
<dbReference type="PANTHER" id="PTHR34933">
    <property type="entry name" value="FLAGELLAR L-RING PROTEIN"/>
    <property type="match status" value="1"/>
</dbReference>
<name>D4H4A8_DENA2</name>
<gene>
    <name evidence="7" type="primary">flgH</name>
    <name evidence="9" type="ordered locus">Dacet_2477</name>
</gene>
<dbReference type="PRINTS" id="PR01008">
    <property type="entry name" value="FLGLRINGFLGH"/>
</dbReference>
<keyword evidence="6 7" id="KW-0998">Cell outer membrane</keyword>
<dbReference type="RefSeq" id="WP_013011738.1">
    <property type="nucleotide sequence ID" value="NC_013943.1"/>
</dbReference>
<evidence type="ECO:0000256" key="1">
    <source>
        <dbReference type="ARBA" id="ARBA00002591"/>
    </source>
</evidence>
<organism evidence="9 10">
    <name type="scientific">Denitrovibrio acetiphilus (strain DSM 12809 / NBRC 114555 / N2460)</name>
    <dbReference type="NCBI Taxonomy" id="522772"/>
    <lineage>
        <taxon>Bacteria</taxon>
        <taxon>Pseudomonadati</taxon>
        <taxon>Deferribacterota</taxon>
        <taxon>Deferribacteres</taxon>
        <taxon>Deferribacterales</taxon>
        <taxon>Geovibrionaceae</taxon>
        <taxon>Denitrovibrio</taxon>
    </lineage>
</organism>
<feature type="signal peptide" evidence="8">
    <location>
        <begin position="1"/>
        <end position="20"/>
    </location>
</feature>
<dbReference type="OrthoDB" id="9789227at2"/>
<dbReference type="AlphaFoldDB" id="D4H4A8"/>
<feature type="chain" id="PRO_5008952540" description="Flagellar L-ring protein" evidence="8">
    <location>
        <begin position="21"/>
        <end position="239"/>
    </location>
</feature>
<keyword evidence="9" id="KW-0282">Flagellum</keyword>
<dbReference type="InterPro" id="IPR000527">
    <property type="entry name" value="Flag_Lring"/>
</dbReference>
<dbReference type="Proteomes" id="UP000002012">
    <property type="component" value="Chromosome"/>
</dbReference>
<protein>
    <recommendedName>
        <fullName evidence="7">Flagellar L-ring protein</fullName>
    </recommendedName>
    <alternativeName>
        <fullName evidence="7">Basal body L-ring protein</fullName>
    </alternativeName>
</protein>
<dbReference type="EMBL" id="CP001968">
    <property type="protein sequence ID" value="ADD69237.1"/>
    <property type="molecule type" value="Genomic_DNA"/>
</dbReference>
<comment type="subcellular location">
    <subcellularLocation>
        <location evidence="7">Cell outer membrane</location>
        <topology evidence="7">Lipid-anchor</topology>
    </subcellularLocation>
    <subcellularLocation>
        <location evidence="7">Bacterial flagellum basal body</location>
    </subcellularLocation>
</comment>
<dbReference type="GO" id="GO:0003774">
    <property type="term" value="F:cytoskeletal motor activity"/>
    <property type="evidence" value="ECO:0007669"/>
    <property type="project" value="InterPro"/>
</dbReference>
<keyword evidence="5 7" id="KW-0975">Bacterial flagellum</keyword>
<dbReference type="GO" id="GO:0009427">
    <property type="term" value="C:bacterial-type flagellum basal body, distal rod, L ring"/>
    <property type="evidence" value="ECO:0007669"/>
    <property type="project" value="InterPro"/>
</dbReference>
<keyword evidence="4 7" id="KW-0472">Membrane</keyword>
<keyword evidence="7" id="KW-0449">Lipoprotein</keyword>
<evidence type="ECO:0000256" key="8">
    <source>
        <dbReference type="SAM" id="SignalP"/>
    </source>
</evidence>
<comment type="subunit">
    <text evidence="7">The basal body constitutes a major portion of the flagellar organelle and consists of four rings (L,P,S, and M) mounted on a central rod.</text>
</comment>
<comment type="similarity">
    <text evidence="2 7">Belongs to the FlgH family.</text>
</comment>
<evidence type="ECO:0000313" key="10">
    <source>
        <dbReference type="Proteomes" id="UP000002012"/>
    </source>
</evidence>
<comment type="function">
    <text evidence="1 7">Assembles around the rod to form the L-ring and probably protects the motor/basal body from shearing forces during rotation.</text>
</comment>
<dbReference type="FunCoup" id="D4H4A8">
    <property type="interactions" value="88"/>
</dbReference>
<keyword evidence="9" id="KW-0969">Cilium</keyword>
<dbReference type="KEGG" id="dap:Dacet_2477"/>
<dbReference type="PROSITE" id="PS51257">
    <property type="entry name" value="PROKAR_LIPOPROTEIN"/>
    <property type="match status" value="1"/>
</dbReference>
<evidence type="ECO:0000313" key="9">
    <source>
        <dbReference type="EMBL" id="ADD69237.1"/>
    </source>
</evidence>
<keyword evidence="3 7" id="KW-0732">Signal</keyword>
<accession>D4H4A8</accession>
<evidence type="ECO:0000256" key="5">
    <source>
        <dbReference type="ARBA" id="ARBA00023143"/>
    </source>
</evidence>
<evidence type="ECO:0000256" key="4">
    <source>
        <dbReference type="ARBA" id="ARBA00023136"/>
    </source>
</evidence>
<dbReference type="Pfam" id="PF02107">
    <property type="entry name" value="FlgH"/>
    <property type="match status" value="1"/>
</dbReference>
<dbReference type="GO" id="GO:0009279">
    <property type="term" value="C:cell outer membrane"/>
    <property type="evidence" value="ECO:0007669"/>
    <property type="project" value="UniProtKB-SubCell"/>
</dbReference>
<evidence type="ECO:0000256" key="6">
    <source>
        <dbReference type="ARBA" id="ARBA00023237"/>
    </source>
</evidence>
<proteinExistence type="inferred from homology"/>
<reference evidence="9 10" key="1">
    <citation type="journal article" date="2010" name="Stand. Genomic Sci.">
        <title>Complete genome sequence of Denitrovibrio acetiphilus type strain (N2460).</title>
        <authorList>
            <person name="Kiss H."/>
            <person name="Lang E."/>
            <person name="Lapidus A."/>
            <person name="Copeland A."/>
            <person name="Nolan M."/>
            <person name="Glavina Del Rio T."/>
            <person name="Chen F."/>
            <person name="Lucas S."/>
            <person name="Tice H."/>
            <person name="Cheng J.F."/>
            <person name="Han C."/>
            <person name="Goodwin L."/>
            <person name="Pitluck S."/>
            <person name="Liolios K."/>
            <person name="Pati A."/>
            <person name="Ivanova N."/>
            <person name="Mavromatis K."/>
            <person name="Chen A."/>
            <person name="Palaniappan K."/>
            <person name="Land M."/>
            <person name="Hauser L."/>
            <person name="Chang Y.J."/>
            <person name="Jeffries C.D."/>
            <person name="Detter J.C."/>
            <person name="Brettin T."/>
            <person name="Spring S."/>
            <person name="Rohde M."/>
            <person name="Goker M."/>
            <person name="Woyke T."/>
            <person name="Bristow J."/>
            <person name="Eisen J.A."/>
            <person name="Markowitz V."/>
            <person name="Hugenholtz P."/>
            <person name="Kyrpides N.C."/>
            <person name="Klenk H.P."/>
        </authorList>
    </citation>
    <scope>NUCLEOTIDE SEQUENCE [LARGE SCALE GENOMIC DNA]</scope>
    <source>
        <strain evidence="10">DSM 12809 / NBRC 114555 / N2460</strain>
    </source>
</reference>
<dbReference type="STRING" id="522772.Dacet_2477"/>
<evidence type="ECO:0000256" key="2">
    <source>
        <dbReference type="ARBA" id="ARBA00006929"/>
    </source>
</evidence>
<dbReference type="PANTHER" id="PTHR34933:SF1">
    <property type="entry name" value="FLAGELLAR L-RING PROTEIN"/>
    <property type="match status" value="1"/>
</dbReference>